<protein>
    <submittedName>
        <fullName evidence="3">Uncharacterized protein</fullName>
    </submittedName>
</protein>
<accession>A0ABW1LR46</accession>
<feature type="region of interest" description="Disordered" evidence="1">
    <location>
        <begin position="114"/>
        <end position="137"/>
    </location>
</feature>
<dbReference type="RefSeq" id="WP_379160758.1">
    <property type="nucleotide sequence ID" value="NZ_JBHSRJ010000009.1"/>
</dbReference>
<sequence length="137" mass="14945">MAQMPDHDEGARGHRVRPRWTWGALVVMLVGAAVVGWGVWVVSWAWSIAGALVLVAGAALAWFGGLFYDIHSRAGVGAEMKDLIAGESHLGPDPRARVDDAKAREIARSDAEALRERQEATAASKPQLFGRRHRRAR</sequence>
<keyword evidence="2" id="KW-1133">Transmembrane helix</keyword>
<evidence type="ECO:0000256" key="1">
    <source>
        <dbReference type="SAM" id="MobiDB-lite"/>
    </source>
</evidence>
<organism evidence="3 4">
    <name type="scientific">Nocardioides hankookensis</name>
    <dbReference type="NCBI Taxonomy" id="443157"/>
    <lineage>
        <taxon>Bacteria</taxon>
        <taxon>Bacillati</taxon>
        <taxon>Actinomycetota</taxon>
        <taxon>Actinomycetes</taxon>
        <taxon>Propionibacteriales</taxon>
        <taxon>Nocardioidaceae</taxon>
        <taxon>Nocardioides</taxon>
    </lineage>
</organism>
<comment type="caution">
    <text evidence="3">The sequence shown here is derived from an EMBL/GenBank/DDBJ whole genome shotgun (WGS) entry which is preliminary data.</text>
</comment>
<evidence type="ECO:0000256" key="2">
    <source>
        <dbReference type="SAM" id="Phobius"/>
    </source>
</evidence>
<evidence type="ECO:0000313" key="3">
    <source>
        <dbReference type="EMBL" id="MFC6046189.1"/>
    </source>
</evidence>
<dbReference type="EMBL" id="JBHSRJ010000009">
    <property type="protein sequence ID" value="MFC6046189.1"/>
    <property type="molecule type" value="Genomic_DNA"/>
</dbReference>
<gene>
    <name evidence="3" type="ORF">ACFPYL_24100</name>
</gene>
<feature type="transmembrane region" description="Helical" evidence="2">
    <location>
        <begin position="46"/>
        <end position="68"/>
    </location>
</feature>
<proteinExistence type="predicted"/>
<feature type="transmembrane region" description="Helical" evidence="2">
    <location>
        <begin position="20"/>
        <end position="40"/>
    </location>
</feature>
<keyword evidence="2" id="KW-0472">Membrane</keyword>
<keyword evidence="4" id="KW-1185">Reference proteome</keyword>
<name>A0ABW1LR46_9ACTN</name>
<evidence type="ECO:0000313" key="4">
    <source>
        <dbReference type="Proteomes" id="UP001596135"/>
    </source>
</evidence>
<reference evidence="4" key="1">
    <citation type="journal article" date="2019" name="Int. J. Syst. Evol. Microbiol.">
        <title>The Global Catalogue of Microorganisms (GCM) 10K type strain sequencing project: providing services to taxonomists for standard genome sequencing and annotation.</title>
        <authorList>
            <consortium name="The Broad Institute Genomics Platform"/>
            <consortium name="The Broad Institute Genome Sequencing Center for Infectious Disease"/>
            <person name="Wu L."/>
            <person name="Ma J."/>
        </authorList>
    </citation>
    <scope>NUCLEOTIDE SEQUENCE [LARGE SCALE GENOMIC DNA]</scope>
    <source>
        <strain evidence="4">CCUG 54522</strain>
    </source>
</reference>
<dbReference type="Proteomes" id="UP001596135">
    <property type="component" value="Unassembled WGS sequence"/>
</dbReference>
<keyword evidence="2" id="KW-0812">Transmembrane</keyword>